<feature type="region of interest" description="Disordered" evidence="1">
    <location>
        <begin position="386"/>
        <end position="406"/>
    </location>
</feature>
<feature type="compositionally biased region" description="Acidic residues" evidence="1">
    <location>
        <begin position="1"/>
        <end position="10"/>
    </location>
</feature>
<organism evidence="2">
    <name type="scientific">Tanacetum cinerariifolium</name>
    <name type="common">Dalmatian daisy</name>
    <name type="synonym">Chrysanthemum cinerariifolium</name>
    <dbReference type="NCBI Taxonomy" id="118510"/>
    <lineage>
        <taxon>Eukaryota</taxon>
        <taxon>Viridiplantae</taxon>
        <taxon>Streptophyta</taxon>
        <taxon>Embryophyta</taxon>
        <taxon>Tracheophyta</taxon>
        <taxon>Spermatophyta</taxon>
        <taxon>Magnoliopsida</taxon>
        <taxon>eudicotyledons</taxon>
        <taxon>Gunneridae</taxon>
        <taxon>Pentapetalae</taxon>
        <taxon>asterids</taxon>
        <taxon>campanulids</taxon>
        <taxon>Asterales</taxon>
        <taxon>Asteraceae</taxon>
        <taxon>Asteroideae</taxon>
        <taxon>Anthemideae</taxon>
        <taxon>Anthemidinae</taxon>
        <taxon>Tanacetum</taxon>
    </lineage>
</organism>
<protein>
    <recommendedName>
        <fullName evidence="3">Reverse transcriptase domain-containing protein</fullName>
    </recommendedName>
</protein>
<dbReference type="AlphaFoldDB" id="A0A699I071"/>
<evidence type="ECO:0000313" key="2">
    <source>
        <dbReference type="EMBL" id="GEY99111.1"/>
    </source>
</evidence>
<proteinExistence type="predicted"/>
<dbReference type="EMBL" id="BKCJ010229682">
    <property type="protein sequence ID" value="GEY99111.1"/>
    <property type="molecule type" value="Genomic_DNA"/>
</dbReference>
<comment type="caution">
    <text evidence="2">The sequence shown here is derived from an EMBL/GenBank/DDBJ whole genome shotgun (WGS) entry which is preliminary data.</text>
</comment>
<reference evidence="2" key="1">
    <citation type="journal article" date="2019" name="Sci. Rep.">
        <title>Draft genome of Tanacetum cinerariifolium, the natural source of mosquito coil.</title>
        <authorList>
            <person name="Yamashiro T."/>
            <person name="Shiraishi A."/>
            <person name="Satake H."/>
            <person name="Nakayama K."/>
        </authorList>
    </citation>
    <scope>NUCLEOTIDE SEQUENCE</scope>
</reference>
<name>A0A699I071_TANCI</name>
<gene>
    <name evidence="2" type="ORF">Tci_471085</name>
</gene>
<feature type="compositionally biased region" description="Polar residues" evidence="1">
    <location>
        <begin position="12"/>
        <end position="21"/>
    </location>
</feature>
<sequence length="514" mass="58451">MDEDIQEPAIEETQTYYSTENLTKEPILTEHRSSLPTKDDLESSKSKKFVAEDNWVNHKEAAASYADLRAVVEEFATNADNNWNNYNIAINSVMGTVNQINRARIKGKTIFLKALSIVSETLEANTNHPAFYDDDDDEHSIQYKEYLENSSNAIAPVLPTEEPEYSLSMGDEHLSTISETESNKVIKSSVENLVPIPSELEVTFDNDSECDVPVNNESSLIFTTFSNPLFDCDNDFTSSDDESVSNGDVPMENFKIYSNPLFDDEEFISTKIDSHYFNAKSNLLESLLNRDTLFDYFPKFDYLDEFSGEFMTTSIINEERIKREHEEYTLPTFPIPVEDSDSLREEIDIFTGTNDLMPPSIESDDYDSKGGICLLEELLSNDTLPLPKNESSNFDHHDDPSFPRPPPEAPDVEVFFNFEPDMGVSIAKVVEDISEHYVLIPKVLPSRPTLCLNIDTLLPFSFENENKVFKPGILSYLLVSHQDKIISDFSESSMMMYGEDIPLLDVPFLYFYPP</sequence>
<feature type="region of interest" description="Disordered" evidence="1">
    <location>
        <begin position="1"/>
        <end position="43"/>
    </location>
</feature>
<feature type="compositionally biased region" description="Basic and acidic residues" evidence="1">
    <location>
        <begin position="27"/>
        <end position="43"/>
    </location>
</feature>
<evidence type="ECO:0000256" key="1">
    <source>
        <dbReference type="SAM" id="MobiDB-lite"/>
    </source>
</evidence>
<accession>A0A699I071</accession>
<evidence type="ECO:0008006" key="3">
    <source>
        <dbReference type="Google" id="ProtNLM"/>
    </source>
</evidence>